<dbReference type="InterPro" id="IPR013785">
    <property type="entry name" value="Aldolase_TIM"/>
</dbReference>
<accession>A0A0G4ITZ3</accession>
<keyword evidence="4" id="KW-0288">FMN</keyword>
<keyword evidence="6" id="KW-0503">Monooxygenase</keyword>
<evidence type="ECO:0000313" key="7">
    <source>
        <dbReference type="EMBL" id="CEO98813.1"/>
    </source>
</evidence>
<evidence type="ECO:0000313" key="8">
    <source>
        <dbReference type="Proteomes" id="UP000039324"/>
    </source>
</evidence>
<organism evidence="7 8">
    <name type="scientific">Plasmodiophora brassicae</name>
    <name type="common">Clubroot disease agent</name>
    <dbReference type="NCBI Taxonomy" id="37360"/>
    <lineage>
        <taxon>Eukaryota</taxon>
        <taxon>Sar</taxon>
        <taxon>Rhizaria</taxon>
        <taxon>Endomyxa</taxon>
        <taxon>Phytomyxea</taxon>
        <taxon>Plasmodiophorida</taxon>
        <taxon>Plasmodiophoridae</taxon>
        <taxon>Plasmodiophora</taxon>
    </lineage>
</organism>
<comment type="similarity">
    <text evidence="2">Belongs to the nitronate monooxygenase family. NMO class I subfamily.</text>
</comment>
<dbReference type="CDD" id="cd04730">
    <property type="entry name" value="NPD_like"/>
    <property type="match status" value="1"/>
</dbReference>
<evidence type="ECO:0000256" key="2">
    <source>
        <dbReference type="ARBA" id="ARBA00009881"/>
    </source>
</evidence>
<evidence type="ECO:0000256" key="1">
    <source>
        <dbReference type="ARBA" id="ARBA00001917"/>
    </source>
</evidence>
<comment type="cofactor">
    <cofactor evidence="1">
        <name>FMN</name>
        <dbReference type="ChEBI" id="CHEBI:58210"/>
    </cofactor>
</comment>
<dbReference type="PANTHER" id="PTHR42747">
    <property type="entry name" value="NITRONATE MONOOXYGENASE-RELATED"/>
    <property type="match status" value="1"/>
</dbReference>
<dbReference type="InterPro" id="IPR004136">
    <property type="entry name" value="NMO"/>
</dbReference>
<evidence type="ECO:0000256" key="4">
    <source>
        <dbReference type="ARBA" id="ARBA00022643"/>
    </source>
</evidence>
<keyword evidence="5" id="KW-0560">Oxidoreductase</keyword>
<dbReference type="Pfam" id="PF03060">
    <property type="entry name" value="NMO"/>
    <property type="match status" value="1"/>
</dbReference>
<dbReference type="Proteomes" id="UP000039324">
    <property type="component" value="Unassembled WGS sequence"/>
</dbReference>
<reference evidence="7 8" key="1">
    <citation type="submission" date="2015-02" db="EMBL/GenBank/DDBJ databases">
        <authorList>
            <person name="Chooi Y.-H."/>
        </authorList>
    </citation>
    <scope>NUCLEOTIDE SEQUENCE [LARGE SCALE GENOMIC DNA]</scope>
    <source>
        <strain evidence="7">E3</strain>
    </source>
</reference>
<sequence>MLGSSSPAMAAAATNAGGLGSLPCALMDVGAVRARIDEAKQGLRPSRAAAGSFPVNVNFFAHPLPPPDRSRLGRIKRDLRAYFAEMHMQDRFDSLQLPDCTPHIGFDEATLQVVLEEKPSAVSFHFGLPLHVDNVIERLHERGITVLCSATTVDEARWLESRNVDVIIAQGFEAGGHRGTFLPARHQGCPESNIGTLALLPQIARSVHVPVVASGGIVDGPGIVAALLLGASGVQMGTAFLTCPEATIDEPHRDALLKAQVDYMPTTLAHAFSGRPARGFINRYIHETRSLEIPYEDFPLWNYATRPLRAASGRTGSDELLSMWTGQSPTRPHLCNKPTEELIALLVHDVEAVVPKDVLNVVQGYQ</sequence>
<keyword evidence="8" id="KW-1185">Reference proteome</keyword>
<dbReference type="OrthoDB" id="10265891at2759"/>
<proteinExistence type="inferred from homology"/>
<keyword evidence="3" id="KW-0285">Flavoprotein</keyword>
<name>A0A0G4ITZ3_PLABS</name>
<dbReference type="AlphaFoldDB" id="A0A0G4ITZ3"/>
<evidence type="ECO:0000256" key="5">
    <source>
        <dbReference type="ARBA" id="ARBA00023002"/>
    </source>
</evidence>
<protein>
    <submittedName>
        <fullName evidence="7">Uncharacterized protein</fullName>
    </submittedName>
</protein>
<gene>
    <name evidence="7" type="ORF">PBRA_006927</name>
</gene>
<dbReference type="OMA" id="AYPEVHH"/>
<dbReference type="SUPFAM" id="SSF51412">
    <property type="entry name" value="Inosine monophosphate dehydrogenase (IMPDH)"/>
    <property type="match status" value="1"/>
</dbReference>
<dbReference type="STRING" id="37360.A0A0G4ITZ3"/>
<dbReference type="GO" id="GO:0018580">
    <property type="term" value="F:nitronate monooxygenase activity"/>
    <property type="evidence" value="ECO:0007669"/>
    <property type="project" value="InterPro"/>
</dbReference>
<dbReference type="Gene3D" id="3.20.20.70">
    <property type="entry name" value="Aldolase class I"/>
    <property type="match status" value="1"/>
</dbReference>
<dbReference type="PANTHER" id="PTHR42747:SF3">
    <property type="entry name" value="NITRONATE MONOOXYGENASE-RELATED"/>
    <property type="match status" value="1"/>
</dbReference>
<evidence type="ECO:0000256" key="6">
    <source>
        <dbReference type="ARBA" id="ARBA00023033"/>
    </source>
</evidence>
<dbReference type="EMBL" id="CDSF01000087">
    <property type="protein sequence ID" value="CEO98813.1"/>
    <property type="molecule type" value="Genomic_DNA"/>
</dbReference>
<evidence type="ECO:0000256" key="3">
    <source>
        <dbReference type="ARBA" id="ARBA00022630"/>
    </source>
</evidence>